<reference evidence="3" key="1">
    <citation type="journal article" date="2017" name="Proc. Natl. Acad. Sci. U.S.A.">
        <title>Simulation of Deepwater Horizon oil plume reveals substrate specialization within a complex community of hydrocarbon-degraders.</title>
        <authorList>
            <person name="Hu P."/>
            <person name="Dubinsky E.A."/>
            <person name="Probst A.J."/>
            <person name="Wang J."/>
            <person name="Sieber C.M.K."/>
            <person name="Tom L.M."/>
            <person name="Gardinali P."/>
            <person name="Banfield J.F."/>
            <person name="Atlas R.M."/>
            <person name="Andersen G.L."/>
        </authorList>
    </citation>
    <scope>NUCLEOTIDE SEQUENCE [LARGE SCALE GENOMIC DNA]</scope>
</reference>
<name>A0A1Z8BBT2_9FLAO</name>
<feature type="domain" description="Tetracyclin repressor-like C-terminal" evidence="1">
    <location>
        <begin position="99"/>
        <end position="225"/>
    </location>
</feature>
<evidence type="ECO:0000259" key="1">
    <source>
        <dbReference type="Pfam" id="PF17931"/>
    </source>
</evidence>
<dbReference type="RefSeq" id="WP_303685721.1">
    <property type="nucleotide sequence ID" value="NZ_CAJXYO010000059.1"/>
</dbReference>
<gene>
    <name evidence="2" type="ORF">A9Q93_02045</name>
</gene>
<dbReference type="SUPFAM" id="SSF48498">
    <property type="entry name" value="Tetracyclin repressor-like, C-terminal domain"/>
    <property type="match status" value="1"/>
</dbReference>
<dbReference type="Proteomes" id="UP000196102">
    <property type="component" value="Unassembled WGS sequence"/>
</dbReference>
<accession>A0A1Z8BBT2</accession>
<evidence type="ECO:0000313" key="2">
    <source>
        <dbReference type="EMBL" id="OUS20046.1"/>
    </source>
</evidence>
<organism evidence="2 3">
    <name type="scientific">Nonlabens dokdonensis</name>
    <dbReference type="NCBI Taxonomy" id="328515"/>
    <lineage>
        <taxon>Bacteria</taxon>
        <taxon>Pseudomonadati</taxon>
        <taxon>Bacteroidota</taxon>
        <taxon>Flavobacteriia</taxon>
        <taxon>Flavobacteriales</taxon>
        <taxon>Flavobacteriaceae</taxon>
        <taxon>Nonlabens</taxon>
    </lineage>
</organism>
<protein>
    <submittedName>
        <fullName evidence="2">Heat-shock protein</fullName>
    </submittedName>
</protein>
<dbReference type="AlphaFoldDB" id="A0A1Z8BBT2"/>
<dbReference type="InterPro" id="IPR041673">
    <property type="entry name" value="TetR_C_23"/>
</dbReference>
<evidence type="ECO:0000313" key="3">
    <source>
        <dbReference type="Proteomes" id="UP000196102"/>
    </source>
</evidence>
<sequence length="231" mass="27605">MATTKKTPAKKTTKKEAAKKEITKHDILTAYMDYVLEHEKTPKSVYKFAKDNHMSEQEFYNFFGSFDGLRKDIWNTFFTMTMDVAHKNEDYPHFSNREKMLTFFYTFFELLTLNRSYVLYTLKENQHMMSKMEQLKGLRKHVKNFAKDLIMQRNEDKSNILLERSETIYSEGAWVQMLFLMKFWMEDDSAGFEKTDMAIEKSVNTIFDVFDNTPLDAVFDFGKFLWKERMA</sequence>
<proteinExistence type="predicted"/>
<comment type="caution">
    <text evidence="2">The sequence shown here is derived from an EMBL/GenBank/DDBJ whole genome shotgun (WGS) entry which is preliminary data.</text>
</comment>
<dbReference type="EMBL" id="MAAX01000031">
    <property type="protein sequence ID" value="OUS20046.1"/>
    <property type="molecule type" value="Genomic_DNA"/>
</dbReference>
<dbReference type="InterPro" id="IPR036271">
    <property type="entry name" value="Tet_transcr_reg_TetR-rel_C_sf"/>
</dbReference>
<dbReference type="Pfam" id="PF17931">
    <property type="entry name" value="TetR_C_23"/>
    <property type="match status" value="1"/>
</dbReference>